<reference evidence="1" key="1">
    <citation type="journal article" date="2014" name="Front. Microbiol.">
        <title>High frequency of phylogenetically diverse reductive dehalogenase-homologous genes in deep subseafloor sedimentary metagenomes.</title>
        <authorList>
            <person name="Kawai M."/>
            <person name="Futagami T."/>
            <person name="Toyoda A."/>
            <person name="Takaki Y."/>
            <person name="Nishi S."/>
            <person name="Hori S."/>
            <person name="Arai W."/>
            <person name="Tsubouchi T."/>
            <person name="Morono Y."/>
            <person name="Uchiyama I."/>
            <person name="Ito T."/>
            <person name="Fujiyama A."/>
            <person name="Inagaki F."/>
            <person name="Takami H."/>
        </authorList>
    </citation>
    <scope>NUCLEOTIDE SEQUENCE</scope>
    <source>
        <strain evidence="1">Expedition CK06-06</strain>
    </source>
</reference>
<dbReference type="AlphaFoldDB" id="X1GR01"/>
<feature type="non-terminal residue" evidence="1">
    <location>
        <position position="1"/>
    </location>
</feature>
<name>X1GR01_9ZZZZ</name>
<evidence type="ECO:0000313" key="1">
    <source>
        <dbReference type="EMBL" id="GAH60321.1"/>
    </source>
</evidence>
<comment type="caution">
    <text evidence="1">The sequence shown here is derived from an EMBL/GenBank/DDBJ whole genome shotgun (WGS) entry which is preliminary data.</text>
</comment>
<gene>
    <name evidence="1" type="ORF">S03H2_28960</name>
</gene>
<accession>X1GR01</accession>
<dbReference type="EMBL" id="BARU01017459">
    <property type="protein sequence ID" value="GAH60321.1"/>
    <property type="molecule type" value="Genomic_DNA"/>
</dbReference>
<protein>
    <submittedName>
        <fullName evidence="1">Uncharacterized protein</fullName>
    </submittedName>
</protein>
<organism evidence="1">
    <name type="scientific">marine sediment metagenome</name>
    <dbReference type="NCBI Taxonomy" id="412755"/>
    <lineage>
        <taxon>unclassified sequences</taxon>
        <taxon>metagenomes</taxon>
        <taxon>ecological metagenomes</taxon>
    </lineage>
</organism>
<sequence>ISNILIEYLFKQVLTSSVHRSLFLHPNRQEGGFLIE</sequence>
<proteinExistence type="predicted"/>